<comment type="caution">
    <text evidence="1">The sequence shown here is derived from an EMBL/GenBank/DDBJ whole genome shotgun (WGS) entry which is preliminary data.</text>
</comment>
<reference evidence="1 2" key="1">
    <citation type="submission" date="2020-08" db="EMBL/GenBank/DDBJ databases">
        <title>Complete genome and description of Campylobacter massiliensis Marseille-Q3452 sp. nov.</title>
        <authorList>
            <person name="Antezack A."/>
        </authorList>
    </citation>
    <scope>NUCLEOTIDE SEQUENCE [LARGE SCALE GENOMIC DNA]</scope>
    <source>
        <strain evidence="1 2">Marseille-Q3452</strain>
    </source>
</reference>
<dbReference type="Proteomes" id="UP000552683">
    <property type="component" value="Unassembled WGS sequence"/>
</dbReference>
<evidence type="ECO:0000313" key="1">
    <source>
        <dbReference type="EMBL" id="MBC2881808.1"/>
    </source>
</evidence>
<name>A0A842J2R6_9BACT</name>
<accession>A0A842J2R6</accession>
<evidence type="ECO:0000313" key="2">
    <source>
        <dbReference type="Proteomes" id="UP000552683"/>
    </source>
</evidence>
<keyword evidence="2" id="KW-1185">Reference proteome</keyword>
<sequence length="149" mass="16570">MKITPEVRAQILAKHKAGMSQRALQKLFNLSAGAINKITKGISQNLKSTIAKGTQYLTELSDLNEYEREAVTQVVSDNARAVTFFKQTAIKNQIMANRLLQEAGDLGDIELHSRITARNKETILGKNYELQEQGGALFAPTQIIIKRDD</sequence>
<dbReference type="AlphaFoldDB" id="A0A842J2R6"/>
<organism evidence="1 2">
    <name type="scientific">Campylobacter massiliensis</name>
    <dbReference type="NCBI Taxonomy" id="2762557"/>
    <lineage>
        <taxon>Bacteria</taxon>
        <taxon>Pseudomonadati</taxon>
        <taxon>Campylobacterota</taxon>
        <taxon>Epsilonproteobacteria</taxon>
        <taxon>Campylobacterales</taxon>
        <taxon>Campylobacteraceae</taxon>
        <taxon>Campylobacter</taxon>
    </lineage>
</organism>
<dbReference type="RefSeq" id="WP_185897526.1">
    <property type="nucleotide sequence ID" value="NZ_JACLZK010000001.1"/>
</dbReference>
<dbReference type="EMBL" id="JACLZK010000001">
    <property type="protein sequence ID" value="MBC2881808.1"/>
    <property type="molecule type" value="Genomic_DNA"/>
</dbReference>
<protein>
    <submittedName>
        <fullName evidence="1">Uncharacterized protein</fullName>
    </submittedName>
</protein>
<gene>
    <name evidence="1" type="ORF">H7R39_00685</name>
</gene>
<proteinExistence type="predicted"/>